<feature type="domain" description="Phosphoribosyl-dephospho-CoA transferase MdcG C-terminal" evidence="3">
    <location>
        <begin position="95"/>
        <end position="204"/>
    </location>
</feature>
<evidence type="ECO:0000313" key="5">
    <source>
        <dbReference type="EMBL" id="AUJ29459.1"/>
    </source>
</evidence>
<dbReference type="Proteomes" id="UP000314960">
    <property type="component" value="Chromosome"/>
</dbReference>
<feature type="domain" description="Phosphoribosyl-dephospho-CoA transferase MdcG N-terminal" evidence="4">
    <location>
        <begin position="3"/>
        <end position="78"/>
    </location>
</feature>
<dbReference type="KEGG" id="lhw:BSQ49_04140"/>
<dbReference type="Pfam" id="PF20866">
    <property type="entry name" value="MdcG_N"/>
    <property type="match status" value="1"/>
</dbReference>
<proteinExistence type="predicted"/>
<dbReference type="InterPro" id="IPR049180">
    <property type="entry name" value="MdcG_C"/>
</dbReference>
<evidence type="ECO:0000313" key="6">
    <source>
        <dbReference type="Proteomes" id="UP000314960"/>
    </source>
</evidence>
<keyword evidence="2" id="KW-0548">Nucleotidyltransferase</keyword>
<dbReference type="GO" id="GO:0016779">
    <property type="term" value="F:nucleotidyltransferase activity"/>
    <property type="evidence" value="ECO:0007669"/>
    <property type="project" value="UniProtKB-KW"/>
</dbReference>
<name>A0A3S6QP75_9LACO</name>
<evidence type="ECO:0000256" key="1">
    <source>
        <dbReference type="ARBA" id="ARBA00022679"/>
    </source>
</evidence>
<sequence length="212" mass="23949">MYQPHDLLFLKNKKAFQTTNHKTMPKWADKVLDNSLAVVVRRGHSKTEEVLVGLRGTKKNERLAGVVATQNISKSFSPEIIATQKLWENLSLERLALKPFQTITKLPFIMNEYQWGIGGSCGFEIITGIQTVTDLSDVDLIIRGLKYLSYKKSCALLKLVNSFGVHIDIQIINELNSFSLEELCFNPKRSILVKTGDGPILTKTPWKTLMEV</sequence>
<dbReference type="Pfam" id="PF10620">
    <property type="entry name" value="MdcG"/>
    <property type="match status" value="1"/>
</dbReference>
<evidence type="ECO:0000259" key="4">
    <source>
        <dbReference type="Pfam" id="PF20866"/>
    </source>
</evidence>
<gene>
    <name evidence="5" type="ORF">BSQ49_04140</name>
</gene>
<dbReference type="AlphaFoldDB" id="A0A3S6QP75"/>
<accession>A0A3S6QP75</accession>
<dbReference type="EMBL" id="CP018176">
    <property type="protein sequence ID" value="AUJ29459.1"/>
    <property type="molecule type" value="Genomic_DNA"/>
</dbReference>
<reference evidence="5 6" key="1">
    <citation type="submission" date="2016-11" db="EMBL/GenBank/DDBJ databases">
        <title>Interaction between Lactobacillus species and yeast in water kefir.</title>
        <authorList>
            <person name="Behr J."/>
            <person name="Xu D."/>
            <person name="Vogel R.F."/>
        </authorList>
    </citation>
    <scope>NUCLEOTIDE SEQUENCE [LARGE SCALE GENOMIC DNA]</scope>
    <source>
        <strain evidence="5 6">TMW 1.1822</strain>
    </source>
</reference>
<evidence type="ECO:0000259" key="3">
    <source>
        <dbReference type="Pfam" id="PF10620"/>
    </source>
</evidence>
<organism evidence="5 6">
    <name type="scientific">Liquorilactobacillus hordei</name>
    <dbReference type="NCBI Taxonomy" id="468911"/>
    <lineage>
        <taxon>Bacteria</taxon>
        <taxon>Bacillati</taxon>
        <taxon>Bacillota</taxon>
        <taxon>Bacilli</taxon>
        <taxon>Lactobacillales</taxon>
        <taxon>Lactobacillaceae</taxon>
        <taxon>Liquorilactobacillus</taxon>
    </lineage>
</organism>
<evidence type="ECO:0000256" key="2">
    <source>
        <dbReference type="ARBA" id="ARBA00022695"/>
    </source>
</evidence>
<dbReference type="InterPro" id="IPR048903">
    <property type="entry name" value="MdcG_N"/>
</dbReference>
<dbReference type="InterPro" id="IPR017557">
    <property type="entry name" value="Holo-ACP_synthase"/>
</dbReference>
<dbReference type="RefSeq" id="WP_141053000.1">
    <property type="nucleotide sequence ID" value="NZ_CP018176.1"/>
</dbReference>
<keyword evidence="1" id="KW-0808">Transferase</keyword>
<protein>
    <submittedName>
        <fullName evidence="5">Malonate decarboxylase holo-[acyl-carrier-protein] synthase</fullName>
    </submittedName>
</protein>
<dbReference type="NCBIfam" id="NF002332">
    <property type="entry name" value="PRK01293.1"/>
    <property type="match status" value="1"/>
</dbReference>
<dbReference type="NCBIfam" id="TIGR03135">
    <property type="entry name" value="malonate_mdcG"/>
    <property type="match status" value="1"/>
</dbReference>